<keyword evidence="2" id="KW-1185">Reference proteome</keyword>
<sequence>MSDTIVGALQEYLDQCPLLEGRRLNVDYITRRPLTYMISPSPVDSLVKQYYGGSAIRQYVFVLASCNLYGEDVLTNISNSGFFEKLEEWMRRQTKLRQLPQLPGTRTAQKLEAVSTGYLYNSTATEAHYQIQCRLTYHQKGD</sequence>
<dbReference type="RefSeq" id="WP_349217304.1">
    <property type="nucleotide sequence ID" value="NZ_JBBMFA010000116.1"/>
</dbReference>
<organism evidence="1 2">
    <name type="scientific">Ruthenibacterium intestinale</name>
    <dbReference type="NCBI Taxonomy" id="3133163"/>
    <lineage>
        <taxon>Bacteria</taxon>
        <taxon>Bacillati</taxon>
        <taxon>Bacillota</taxon>
        <taxon>Clostridia</taxon>
        <taxon>Eubacteriales</taxon>
        <taxon>Oscillospiraceae</taxon>
        <taxon>Ruthenibacterium</taxon>
    </lineage>
</organism>
<comment type="caution">
    <text evidence="1">The sequence shown here is derived from an EMBL/GenBank/DDBJ whole genome shotgun (WGS) entry which is preliminary data.</text>
</comment>
<reference evidence="1 2" key="1">
    <citation type="submission" date="2024-03" db="EMBL/GenBank/DDBJ databases">
        <title>Human intestinal bacterial collection.</title>
        <authorList>
            <person name="Pauvert C."/>
            <person name="Hitch T.C.A."/>
            <person name="Clavel T."/>
        </authorList>
    </citation>
    <scope>NUCLEOTIDE SEQUENCE [LARGE SCALE GENOMIC DNA]</scope>
    <source>
        <strain evidence="1 2">CLA-JM-H11</strain>
    </source>
</reference>
<evidence type="ECO:0000313" key="2">
    <source>
        <dbReference type="Proteomes" id="UP001477672"/>
    </source>
</evidence>
<dbReference type="Proteomes" id="UP001477672">
    <property type="component" value="Unassembled WGS sequence"/>
</dbReference>
<evidence type="ECO:0008006" key="3">
    <source>
        <dbReference type="Google" id="ProtNLM"/>
    </source>
</evidence>
<dbReference type="EMBL" id="JBBMFA010000116">
    <property type="protein sequence ID" value="MEQ2521830.1"/>
    <property type="molecule type" value="Genomic_DNA"/>
</dbReference>
<accession>A0ABV1GJ02</accession>
<evidence type="ECO:0000313" key="1">
    <source>
        <dbReference type="EMBL" id="MEQ2521830.1"/>
    </source>
</evidence>
<protein>
    <recommendedName>
        <fullName evidence="3">Chloramphenicol resistance protein</fullName>
    </recommendedName>
</protein>
<gene>
    <name evidence="1" type="ORF">WMO24_15540</name>
</gene>
<name>A0ABV1GJ02_9FIRM</name>
<proteinExistence type="predicted"/>